<sequence>MLFNGKDTIQWLKGFCKANLGCIILLFLGPITAVGLSLLIDNLFICPKFLPFEFDYQHNKPFVWICCIHSFIAFGNLIFPQLFPQLLEDEQWRAPSI</sequence>
<comment type="caution">
    <text evidence="2">The sequence shown here is derived from an EMBL/GenBank/DDBJ whole genome shotgun (WGS) entry which is preliminary data.</text>
</comment>
<dbReference type="AlphaFoldDB" id="A0AAV7BZQ7"/>
<evidence type="ECO:0000313" key="3">
    <source>
        <dbReference type="Proteomes" id="UP000824782"/>
    </source>
</evidence>
<keyword evidence="1" id="KW-0812">Transmembrane</keyword>
<reference evidence="2" key="1">
    <citation type="thesis" date="2020" institute="ProQuest LLC" country="789 East Eisenhower Parkway, Ann Arbor, MI, USA">
        <title>Comparative Genomics and Chromosome Evolution.</title>
        <authorList>
            <person name="Mudd A.B."/>
        </authorList>
    </citation>
    <scope>NUCLEOTIDE SEQUENCE</scope>
    <source>
        <strain evidence="2">237g6f4</strain>
        <tissue evidence="2">Blood</tissue>
    </source>
</reference>
<protein>
    <submittedName>
        <fullName evidence="2">Uncharacterized protein</fullName>
    </submittedName>
</protein>
<name>A0AAV7BZQ7_ENGPU</name>
<accession>A0AAV7BZQ7</accession>
<dbReference type="Proteomes" id="UP000824782">
    <property type="component" value="Unassembled WGS sequence"/>
</dbReference>
<evidence type="ECO:0000256" key="1">
    <source>
        <dbReference type="SAM" id="Phobius"/>
    </source>
</evidence>
<organism evidence="2 3">
    <name type="scientific">Engystomops pustulosus</name>
    <name type="common">Tungara frog</name>
    <name type="synonym">Physalaemus pustulosus</name>
    <dbReference type="NCBI Taxonomy" id="76066"/>
    <lineage>
        <taxon>Eukaryota</taxon>
        <taxon>Metazoa</taxon>
        <taxon>Chordata</taxon>
        <taxon>Craniata</taxon>
        <taxon>Vertebrata</taxon>
        <taxon>Euteleostomi</taxon>
        <taxon>Amphibia</taxon>
        <taxon>Batrachia</taxon>
        <taxon>Anura</taxon>
        <taxon>Neobatrachia</taxon>
        <taxon>Hyloidea</taxon>
        <taxon>Leptodactylidae</taxon>
        <taxon>Leiuperinae</taxon>
        <taxon>Engystomops</taxon>
    </lineage>
</organism>
<feature type="transmembrane region" description="Helical" evidence="1">
    <location>
        <begin position="62"/>
        <end position="83"/>
    </location>
</feature>
<gene>
    <name evidence="2" type="ORF">GDO81_010331</name>
</gene>
<evidence type="ECO:0000313" key="2">
    <source>
        <dbReference type="EMBL" id="KAG8577941.1"/>
    </source>
</evidence>
<keyword evidence="1" id="KW-0472">Membrane</keyword>
<proteinExistence type="predicted"/>
<dbReference type="EMBL" id="WNYA01000004">
    <property type="protein sequence ID" value="KAG8577941.1"/>
    <property type="molecule type" value="Genomic_DNA"/>
</dbReference>
<keyword evidence="1" id="KW-1133">Transmembrane helix</keyword>
<feature type="transmembrane region" description="Helical" evidence="1">
    <location>
        <begin position="20"/>
        <end position="40"/>
    </location>
</feature>
<keyword evidence="3" id="KW-1185">Reference proteome</keyword>